<evidence type="ECO:0000256" key="4">
    <source>
        <dbReference type="ARBA" id="ARBA00022722"/>
    </source>
</evidence>
<evidence type="ECO:0000256" key="7">
    <source>
        <dbReference type="ARBA" id="ARBA00022918"/>
    </source>
</evidence>
<feature type="domain" description="RNase H type-1" evidence="11">
    <location>
        <begin position="1187"/>
        <end position="1316"/>
    </location>
</feature>
<dbReference type="SUPFAM" id="SSF50630">
    <property type="entry name" value="Acid proteases"/>
    <property type="match status" value="1"/>
</dbReference>
<feature type="compositionally biased region" description="Polar residues" evidence="9">
    <location>
        <begin position="1690"/>
        <end position="1700"/>
    </location>
</feature>
<dbReference type="Gene3D" id="3.30.70.270">
    <property type="match status" value="2"/>
</dbReference>
<dbReference type="GO" id="GO:0004523">
    <property type="term" value="F:RNA-DNA hybrid ribonuclease activity"/>
    <property type="evidence" value="ECO:0007669"/>
    <property type="project" value="InterPro"/>
</dbReference>
<protein>
    <submittedName>
        <fullName evidence="13">Uncharacterized protein</fullName>
    </submittedName>
</protein>
<dbReference type="GO" id="GO:0003676">
    <property type="term" value="F:nucleic acid binding"/>
    <property type="evidence" value="ECO:0007669"/>
    <property type="project" value="InterPro"/>
</dbReference>
<feature type="compositionally biased region" description="Polar residues" evidence="9">
    <location>
        <begin position="125"/>
        <end position="138"/>
    </location>
</feature>
<dbReference type="EMBL" id="OIVN01005368">
    <property type="protein sequence ID" value="SPD22139.1"/>
    <property type="molecule type" value="Genomic_DNA"/>
</dbReference>
<sequence length="1700" mass="190739">MSGVPSASRRPPSVVVEDASLSRVSSGTSYRPSRDSAELQRTAGEVATGRALATPAPPQQPAPPLHPAPPQQPAPPLHPAPPQSLAPSRHTHPNQVSAVRPDEGATSRRLVPEQTNRGDARRSLAYSTKSSQTQNSQELIAELRKDIQTLKQEARGRKDKGHPTAKERPTKRTHASQRRSPERPTLSQKSQQYDLSETSSSSVGIEVTNTTGGSPINRQNQESLRVLALPSMERRARRKRNIKIEKAKMPERFPVPRFEIYNGRTDPVTHIGHYQQSMALSRNNDPLMCRLFPSSLGEVAMRWFNQLGVRTIYSWDQLAEAFVARFITNSRKRKEMGALLTMKLEANETLKDYSTRFWETYNDIESCGEEVAITTFKMGLPADQIDQFVRIEEDGRKPPMDQTVAQPKPTIAKPAARSGNTSKNLSAPRNFVAPTFRAFETVFREPIYKVMEKIKREPFFVWPPKMIGNPALKDGNLYCSYHRERGHMTENCHLLKVHLEKLASAGHLDQYINRDLSSKKETGPDARQPQSLNTPSAGIIHVIHNPSCSAVSSPSCRFKMQKAAHLRRSFSIQDAAHPAPVYSVRRGNMEQAISFSDDDLRDVQLPHNDPLVVTLRIGNYDVQRVLIDQGSFAEVMYQDLYGKLGLGEAELTDFTTPIFGFSGEPVIPLGKIMLPVLAGLINLQTEFIVVRASSPYNAIMGRDWLHRMKAVPSTLHQKLRFPTADGVMELNGDQVAAKQCVLAATKKKPDKVFFDPSTPEKFFLVGSNLPPVDRECLLQVLIDNQDIFAWSVYDAPGVSPDLASHTLNIKPEHRPVVQKRRKLAPERATIVLEEVERLLASGAIREVQYPAWLSNTVVVRKKNGKWRVCIDFTDLNKACPKDPFPLPRIDQLVDSASRHARLSFLDAFQGYHQIPMNPADQEKTAFITPRGTYCYRVMPFGLKNAGATYQRMVTKMFGPMLGKTVEVYIDDMLVKSLQEENHIADLLQVFDILRRDNLRLNASKCTFGVGSEMLNRCKRLTGMIAALGRFISRSADKCKPFFRLLGKRSRFEWDEECSVAFQAIKAYLSTPPCLSIPNPGEPLFLYLAVSDHAVSAVLVRELMQEQRPIFFVSKTMDEAELRYLPLEKAALALLYAAKKLPHYFQSSTVTVLSDLPLKMLLQRSDFTGRITSNPSLFTPAQTQFNSDGVEWKLFVDGASNSKGSGAGIVLISPEGLVLEQAVRLKFSASNNEAEYEAMLIGLRTARKLGAGNLQIFCDSQLVANQISGEYQARDDRMSAYLTVARTLLSEFDSTHVAQIGREHNSHADVLAKLATALESDMQRTVCIETLEQPSFQDQEVSVCSVNVRPSWMDPILGYIKDNKLPEDKKEARMIKQKAPRFWVSKEGQLYRRSFTGPYLLCVHPDKVKDFLFEIHEGICGSHTGGRSLAHRALSQGYWWPYMQADALKYVQECDKCQRFAPMIHQPARELNPLSSPWPFAQWGLDIVGPLPRAPGNKKFLITATDYFTKWIEAEPLSNIRDVDTKRFLWKSIITRFGIPWAVISDNGTQFKSKLFKGFCSDLSIRNFFSSPGYPQSNGQAEISNKVVLSGIKKKLEAAKGKWVEELPSILWTYRTTVRKSTNETPFALAFGVEAVIPLEIGMPTIRTTEFTVQTNEERTVQRFRLSGGETGFSCSPSGSISTADEEGAQQERQAYDISSW</sequence>
<dbReference type="InterPro" id="IPR036397">
    <property type="entry name" value="RNaseH_sf"/>
</dbReference>
<gene>
    <name evidence="13" type="ORF">FSB_LOCUS50021</name>
</gene>
<proteinExistence type="predicted"/>
<feature type="domain" description="Reverse transcriptase" evidence="10">
    <location>
        <begin position="841"/>
        <end position="1031"/>
    </location>
</feature>
<evidence type="ECO:0000256" key="8">
    <source>
        <dbReference type="ARBA" id="ARBA00023172"/>
    </source>
</evidence>
<keyword evidence="3" id="KW-0548">Nucleotidyltransferase</keyword>
<dbReference type="CDD" id="cd09279">
    <property type="entry name" value="RNase_HI_like"/>
    <property type="match status" value="1"/>
</dbReference>
<evidence type="ECO:0000259" key="11">
    <source>
        <dbReference type="PROSITE" id="PS50879"/>
    </source>
</evidence>
<dbReference type="GO" id="GO:0008233">
    <property type="term" value="F:peptidase activity"/>
    <property type="evidence" value="ECO:0007669"/>
    <property type="project" value="UniProtKB-KW"/>
</dbReference>
<dbReference type="Pfam" id="PF00665">
    <property type="entry name" value="rve"/>
    <property type="match status" value="1"/>
</dbReference>
<dbReference type="Pfam" id="PF03732">
    <property type="entry name" value="Retrotrans_gag"/>
    <property type="match status" value="1"/>
</dbReference>
<dbReference type="FunFam" id="3.10.10.10:FF:000007">
    <property type="entry name" value="Retrovirus-related Pol polyprotein from transposon 17.6-like Protein"/>
    <property type="match status" value="1"/>
</dbReference>
<dbReference type="InterPro" id="IPR041577">
    <property type="entry name" value="RT_RNaseH_2"/>
</dbReference>
<organism evidence="13">
    <name type="scientific">Fagus sylvatica</name>
    <name type="common">Beechnut</name>
    <dbReference type="NCBI Taxonomy" id="28930"/>
    <lineage>
        <taxon>Eukaryota</taxon>
        <taxon>Viridiplantae</taxon>
        <taxon>Streptophyta</taxon>
        <taxon>Embryophyta</taxon>
        <taxon>Tracheophyta</taxon>
        <taxon>Spermatophyta</taxon>
        <taxon>Magnoliopsida</taxon>
        <taxon>eudicotyledons</taxon>
        <taxon>Gunneridae</taxon>
        <taxon>Pentapetalae</taxon>
        <taxon>rosids</taxon>
        <taxon>fabids</taxon>
        <taxon>Fagales</taxon>
        <taxon>Fagaceae</taxon>
        <taxon>Fagus</taxon>
    </lineage>
</organism>
<feature type="compositionally biased region" description="Pro residues" evidence="9">
    <location>
        <begin position="55"/>
        <end position="84"/>
    </location>
</feature>
<dbReference type="Gene3D" id="3.30.420.10">
    <property type="entry name" value="Ribonuclease H-like superfamily/Ribonuclease H"/>
    <property type="match status" value="2"/>
</dbReference>
<evidence type="ECO:0000256" key="5">
    <source>
        <dbReference type="ARBA" id="ARBA00022759"/>
    </source>
</evidence>
<dbReference type="Gene3D" id="3.10.10.10">
    <property type="entry name" value="HIV Type 1 Reverse Transcriptase, subunit A, domain 1"/>
    <property type="match status" value="1"/>
</dbReference>
<evidence type="ECO:0000256" key="6">
    <source>
        <dbReference type="ARBA" id="ARBA00022801"/>
    </source>
</evidence>
<evidence type="ECO:0000256" key="1">
    <source>
        <dbReference type="ARBA" id="ARBA00022670"/>
    </source>
</evidence>
<dbReference type="CDD" id="cd01647">
    <property type="entry name" value="RT_LTR"/>
    <property type="match status" value="1"/>
</dbReference>
<dbReference type="PROSITE" id="PS50994">
    <property type="entry name" value="INTEGRASE"/>
    <property type="match status" value="1"/>
</dbReference>
<dbReference type="PROSITE" id="PS50879">
    <property type="entry name" value="RNASE_H_1"/>
    <property type="match status" value="1"/>
</dbReference>
<feature type="region of interest" description="Disordered" evidence="9">
    <location>
        <begin position="1667"/>
        <end position="1700"/>
    </location>
</feature>
<feature type="domain" description="Integrase catalytic" evidence="12">
    <location>
        <begin position="1468"/>
        <end position="1633"/>
    </location>
</feature>
<feature type="compositionally biased region" description="Polar residues" evidence="9">
    <location>
        <begin position="1672"/>
        <end position="1682"/>
    </location>
</feature>
<dbReference type="InterPro" id="IPR041588">
    <property type="entry name" value="Integrase_H2C2"/>
</dbReference>
<dbReference type="GO" id="GO:0003964">
    <property type="term" value="F:RNA-directed DNA polymerase activity"/>
    <property type="evidence" value="ECO:0007669"/>
    <property type="project" value="UniProtKB-KW"/>
</dbReference>
<dbReference type="InterPro" id="IPR021109">
    <property type="entry name" value="Peptidase_aspartic_dom_sf"/>
</dbReference>
<dbReference type="GO" id="GO:0006508">
    <property type="term" value="P:proteolysis"/>
    <property type="evidence" value="ECO:0007669"/>
    <property type="project" value="UniProtKB-KW"/>
</dbReference>
<dbReference type="InterPro" id="IPR043128">
    <property type="entry name" value="Rev_trsase/Diguanyl_cyclase"/>
</dbReference>
<dbReference type="InterPro" id="IPR001584">
    <property type="entry name" value="Integrase_cat-core"/>
</dbReference>
<evidence type="ECO:0000256" key="9">
    <source>
        <dbReference type="SAM" id="MobiDB-lite"/>
    </source>
</evidence>
<dbReference type="Gene3D" id="2.40.70.10">
    <property type="entry name" value="Acid Proteases"/>
    <property type="match status" value="1"/>
</dbReference>
<keyword evidence="2" id="KW-0808">Transferase</keyword>
<dbReference type="Pfam" id="PF17919">
    <property type="entry name" value="RT_RNaseH_2"/>
    <property type="match status" value="1"/>
</dbReference>
<dbReference type="PANTHER" id="PTHR48475:SF2">
    <property type="entry name" value="RIBONUCLEASE H"/>
    <property type="match status" value="1"/>
</dbReference>
<dbReference type="Pfam" id="PF17921">
    <property type="entry name" value="Integrase_H2C2"/>
    <property type="match status" value="1"/>
</dbReference>
<dbReference type="Pfam" id="PF13456">
    <property type="entry name" value="RVT_3"/>
    <property type="match status" value="1"/>
</dbReference>
<keyword evidence="4" id="KW-0540">Nuclease</keyword>
<feature type="region of interest" description="Disordered" evidence="9">
    <location>
        <begin position="1"/>
        <end position="222"/>
    </location>
</feature>
<dbReference type="PROSITE" id="PS50878">
    <property type="entry name" value="RT_POL"/>
    <property type="match status" value="1"/>
</dbReference>
<keyword evidence="7" id="KW-0695">RNA-directed DNA polymerase</keyword>
<keyword evidence="8" id="KW-0233">DNA recombination</keyword>
<dbReference type="PANTHER" id="PTHR48475">
    <property type="entry name" value="RIBONUCLEASE H"/>
    <property type="match status" value="1"/>
</dbReference>
<feature type="compositionally biased region" description="Polar residues" evidence="9">
    <location>
        <begin position="185"/>
        <end position="222"/>
    </location>
</feature>
<dbReference type="Gene3D" id="3.10.20.370">
    <property type="match status" value="1"/>
</dbReference>
<feature type="compositionally biased region" description="Basic and acidic residues" evidence="9">
    <location>
        <begin position="141"/>
        <end position="170"/>
    </location>
</feature>
<dbReference type="InterPro" id="IPR012337">
    <property type="entry name" value="RNaseH-like_sf"/>
</dbReference>
<dbReference type="GO" id="GO:0006310">
    <property type="term" value="P:DNA recombination"/>
    <property type="evidence" value="ECO:0007669"/>
    <property type="project" value="UniProtKB-KW"/>
</dbReference>
<evidence type="ECO:0000259" key="10">
    <source>
        <dbReference type="PROSITE" id="PS50878"/>
    </source>
</evidence>
<dbReference type="SUPFAM" id="SSF53098">
    <property type="entry name" value="Ribonuclease H-like"/>
    <property type="match status" value="2"/>
</dbReference>
<keyword evidence="1" id="KW-0645">Protease</keyword>
<feature type="compositionally biased region" description="Polar residues" evidence="9">
    <location>
        <begin position="22"/>
        <end position="31"/>
    </location>
</feature>
<reference evidence="13" key="1">
    <citation type="submission" date="2018-02" db="EMBL/GenBank/DDBJ databases">
        <authorList>
            <person name="Cohen D.B."/>
            <person name="Kent A.D."/>
        </authorList>
    </citation>
    <scope>NUCLEOTIDE SEQUENCE</scope>
</reference>
<evidence type="ECO:0000256" key="2">
    <source>
        <dbReference type="ARBA" id="ARBA00022679"/>
    </source>
</evidence>
<dbReference type="Pfam" id="PF00078">
    <property type="entry name" value="RVT_1"/>
    <property type="match status" value="1"/>
</dbReference>
<dbReference type="CDD" id="cd00303">
    <property type="entry name" value="retropepsin_like"/>
    <property type="match status" value="1"/>
</dbReference>
<keyword evidence="5" id="KW-0255">Endonuclease</keyword>
<dbReference type="SUPFAM" id="SSF56672">
    <property type="entry name" value="DNA/RNA polymerases"/>
    <property type="match status" value="1"/>
</dbReference>
<evidence type="ECO:0000313" key="13">
    <source>
        <dbReference type="EMBL" id="SPD22139.1"/>
    </source>
</evidence>
<dbReference type="GO" id="GO:0015074">
    <property type="term" value="P:DNA integration"/>
    <property type="evidence" value="ECO:0007669"/>
    <property type="project" value="InterPro"/>
</dbReference>
<dbReference type="Gene3D" id="1.10.340.70">
    <property type="match status" value="1"/>
</dbReference>
<dbReference type="InterPro" id="IPR002156">
    <property type="entry name" value="RNaseH_domain"/>
</dbReference>
<evidence type="ECO:0000259" key="12">
    <source>
        <dbReference type="PROSITE" id="PS50994"/>
    </source>
</evidence>
<dbReference type="InterPro" id="IPR005162">
    <property type="entry name" value="Retrotrans_gag_dom"/>
</dbReference>
<keyword evidence="6" id="KW-0378">Hydrolase</keyword>
<accession>A0A2N9IDN4</accession>
<name>A0A2N9IDN4_FAGSY</name>
<dbReference type="InterPro" id="IPR043502">
    <property type="entry name" value="DNA/RNA_pol_sf"/>
</dbReference>
<evidence type="ECO:0000256" key="3">
    <source>
        <dbReference type="ARBA" id="ARBA00022695"/>
    </source>
</evidence>
<dbReference type="InterPro" id="IPR000477">
    <property type="entry name" value="RT_dom"/>
</dbReference>